<dbReference type="SUPFAM" id="SSF55961">
    <property type="entry name" value="Bet v1-like"/>
    <property type="match status" value="1"/>
</dbReference>
<dbReference type="Proteomes" id="UP000621500">
    <property type="component" value="Unassembled WGS sequence"/>
</dbReference>
<dbReference type="Gene3D" id="3.30.530.20">
    <property type="match status" value="1"/>
</dbReference>
<sequence length="231" mass="25614">MTRFGVAKHLRMLENAGLVVTRRSGREKLHFLNPVPIRLIHDRWIDKYTERSAEALADLKKELEQQAMASITDTIEDGAVIQVYQVYIKATPQAIWDAITTPEWTAKFGYQAPVEYDLRPGGPFRSMASKAMKQHGAPDVVVDGEVIEADPPRRLVQTWRALFMGEDFTRLTYEIEDDGPGVSKLTVTHDVTGAPQTAAQGAGQIPGAGGGWNQILSDLKTLLETGQSLYH</sequence>
<dbReference type="InterPro" id="IPR036388">
    <property type="entry name" value="WH-like_DNA-bd_sf"/>
</dbReference>
<dbReference type="Pfam" id="PF08327">
    <property type="entry name" value="AHSA1"/>
    <property type="match status" value="1"/>
</dbReference>
<accession>A0ABQ4F4P9</accession>
<dbReference type="Gene3D" id="1.10.10.10">
    <property type="entry name" value="Winged helix-like DNA-binding domain superfamily/Winged helix DNA-binding domain"/>
    <property type="match status" value="1"/>
</dbReference>
<dbReference type="CDD" id="cd00090">
    <property type="entry name" value="HTH_ARSR"/>
    <property type="match status" value="1"/>
</dbReference>
<organism evidence="3 4">
    <name type="scientific">Plantactinospora mayteni</name>
    <dbReference type="NCBI Taxonomy" id="566021"/>
    <lineage>
        <taxon>Bacteria</taxon>
        <taxon>Bacillati</taxon>
        <taxon>Actinomycetota</taxon>
        <taxon>Actinomycetes</taxon>
        <taxon>Micromonosporales</taxon>
        <taxon>Micromonosporaceae</taxon>
        <taxon>Plantactinospora</taxon>
    </lineage>
</organism>
<name>A0ABQ4F4P9_9ACTN</name>
<comment type="caution">
    <text evidence="3">The sequence shown here is derived from an EMBL/GenBank/DDBJ whole genome shotgun (WGS) entry which is preliminary data.</text>
</comment>
<dbReference type="InterPro" id="IPR013538">
    <property type="entry name" value="ASHA1/2-like_C"/>
</dbReference>
<protein>
    <recommendedName>
        <fullName evidence="2">HTH arsR-type domain-containing protein</fullName>
    </recommendedName>
</protein>
<dbReference type="EMBL" id="BONX01000094">
    <property type="protein sequence ID" value="GIH01887.1"/>
    <property type="molecule type" value="Genomic_DNA"/>
</dbReference>
<evidence type="ECO:0000256" key="1">
    <source>
        <dbReference type="ARBA" id="ARBA00006817"/>
    </source>
</evidence>
<evidence type="ECO:0000259" key="2">
    <source>
        <dbReference type="PROSITE" id="PS50987"/>
    </source>
</evidence>
<dbReference type="InterPro" id="IPR023393">
    <property type="entry name" value="START-like_dom_sf"/>
</dbReference>
<proteinExistence type="inferred from homology"/>
<dbReference type="SUPFAM" id="SSF46785">
    <property type="entry name" value="Winged helix' DNA-binding domain"/>
    <property type="match status" value="1"/>
</dbReference>
<dbReference type="InterPro" id="IPR011991">
    <property type="entry name" value="ArsR-like_HTH"/>
</dbReference>
<comment type="similarity">
    <text evidence="1">Belongs to the AHA1 family.</text>
</comment>
<gene>
    <name evidence="3" type="ORF">Pma05_84590</name>
</gene>
<dbReference type="PROSITE" id="PS50987">
    <property type="entry name" value="HTH_ARSR_2"/>
    <property type="match status" value="1"/>
</dbReference>
<dbReference type="CDD" id="cd08893">
    <property type="entry name" value="SRPBCC_CalC_Aha1-like_GntR-HTH"/>
    <property type="match status" value="1"/>
</dbReference>
<feature type="domain" description="HTH arsR-type" evidence="2">
    <location>
        <begin position="1"/>
        <end position="52"/>
    </location>
</feature>
<dbReference type="InterPro" id="IPR036390">
    <property type="entry name" value="WH_DNA-bd_sf"/>
</dbReference>
<evidence type="ECO:0000313" key="4">
    <source>
        <dbReference type="Proteomes" id="UP000621500"/>
    </source>
</evidence>
<reference evidence="3 4" key="1">
    <citation type="submission" date="2021-01" db="EMBL/GenBank/DDBJ databases">
        <title>Whole genome shotgun sequence of Plantactinospora mayteni NBRC 109088.</title>
        <authorList>
            <person name="Komaki H."/>
            <person name="Tamura T."/>
        </authorList>
    </citation>
    <scope>NUCLEOTIDE SEQUENCE [LARGE SCALE GENOMIC DNA]</scope>
    <source>
        <strain evidence="3 4">NBRC 109088</strain>
    </source>
</reference>
<keyword evidence="4" id="KW-1185">Reference proteome</keyword>
<dbReference type="InterPro" id="IPR001845">
    <property type="entry name" value="HTH_ArsR_DNA-bd_dom"/>
</dbReference>
<evidence type="ECO:0000313" key="3">
    <source>
        <dbReference type="EMBL" id="GIH01887.1"/>
    </source>
</evidence>